<keyword evidence="2 6" id="KW-0812">Transmembrane</keyword>
<evidence type="ECO:0000313" key="9">
    <source>
        <dbReference type="Proteomes" id="UP000663929"/>
    </source>
</evidence>
<protein>
    <submittedName>
        <fullName evidence="8">LapA family protein</fullName>
    </submittedName>
</protein>
<keyword evidence="4 6" id="KW-0472">Membrane</keyword>
<dbReference type="Proteomes" id="UP000663929">
    <property type="component" value="Chromosome"/>
</dbReference>
<gene>
    <name evidence="8" type="ORF">J3U87_09045</name>
</gene>
<name>A0A8A4TT97_SULCO</name>
<dbReference type="KEGG" id="scor:J3U87_09045"/>
<reference evidence="8" key="1">
    <citation type="submission" date="2021-03" db="EMBL/GenBank/DDBJ databases">
        <title>Acanthopleuribacteraceae sp. M133.</title>
        <authorList>
            <person name="Wang G."/>
        </authorList>
    </citation>
    <scope>NUCLEOTIDE SEQUENCE</scope>
    <source>
        <strain evidence="8">M133</strain>
    </source>
</reference>
<evidence type="ECO:0000313" key="8">
    <source>
        <dbReference type="EMBL" id="QTD52607.1"/>
    </source>
</evidence>
<keyword evidence="3 6" id="KW-1133">Transmembrane helix</keyword>
<evidence type="ECO:0000256" key="2">
    <source>
        <dbReference type="ARBA" id="ARBA00022692"/>
    </source>
</evidence>
<dbReference type="EMBL" id="CP071793">
    <property type="protein sequence ID" value="QTD52607.1"/>
    <property type="molecule type" value="Genomic_DNA"/>
</dbReference>
<feature type="coiled-coil region" evidence="5">
    <location>
        <begin position="64"/>
        <end position="91"/>
    </location>
</feature>
<evidence type="ECO:0000259" key="7">
    <source>
        <dbReference type="Pfam" id="PF06305"/>
    </source>
</evidence>
<dbReference type="GO" id="GO:0005886">
    <property type="term" value="C:plasma membrane"/>
    <property type="evidence" value="ECO:0007669"/>
    <property type="project" value="InterPro"/>
</dbReference>
<accession>A0A8A4TT97</accession>
<evidence type="ECO:0000256" key="5">
    <source>
        <dbReference type="SAM" id="Coils"/>
    </source>
</evidence>
<keyword evidence="1" id="KW-1003">Cell membrane</keyword>
<feature type="transmembrane region" description="Helical" evidence="6">
    <location>
        <begin position="39"/>
        <end position="62"/>
    </location>
</feature>
<dbReference type="AlphaFoldDB" id="A0A8A4TT97"/>
<organism evidence="8 9">
    <name type="scientific">Sulfidibacter corallicola</name>
    <dbReference type="NCBI Taxonomy" id="2818388"/>
    <lineage>
        <taxon>Bacteria</taxon>
        <taxon>Pseudomonadati</taxon>
        <taxon>Acidobacteriota</taxon>
        <taxon>Holophagae</taxon>
        <taxon>Acanthopleuribacterales</taxon>
        <taxon>Acanthopleuribacteraceae</taxon>
        <taxon>Sulfidibacter</taxon>
    </lineage>
</organism>
<dbReference type="Pfam" id="PF06305">
    <property type="entry name" value="LapA_dom"/>
    <property type="match status" value="1"/>
</dbReference>
<feature type="domain" description="Lipopolysaccharide assembly protein A" evidence="7">
    <location>
        <begin position="24"/>
        <end position="85"/>
    </location>
</feature>
<dbReference type="RefSeq" id="WP_237382711.1">
    <property type="nucleotide sequence ID" value="NZ_CP071793.1"/>
</dbReference>
<proteinExistence type="predicted"/>
<evidence type="ECO:0000256" key="4">
    <source>
        <dbReference type="ARBA" id="ARBA00023136"/>
    </source>
</evidence>
<keyword evidence="9" id="KW-1185">Reference proteome</keyword>
<evidence type="ECO:0000256" key="3">
    <source>
        <dbReference type="ARBA" id="ARBA00022989"/>
    </source>
</evidence>
<dbReference type="InterPro" id="IPR010445">
    <property type="entry name" value="LapA_dom"/>
</dbReference>
<sequence length="98" mass="11329">MVKVLFMAAVLLVVFALSWYNSGQVITVSLFPFTEPRVMSLWMAILVFFCYGAGVTVLLSWVDLHRLRRSNKQLEKEKSVLENEVSSLRDLMVMDREE</sequence>
<evidence type="ECO:0000256" key="6">
    <source>
        <dbReference type="SAM" id="Phobius"/>
    </source>
</evidence>
<evidence type="ECO:0000256" key="1">
    <source>
        <dbReference type="ARBA" id="ARBA00022475"/>
    </source>
</evidence>
<keyword evidence="5" id="KW-0175">Coiled coil</keyword>